<keyword evidence="3" id="KW-1185">Reference proteome</keyword>
<evidence type="ECO:0000256" key="1">
    <source>
        <dbReference type="SAM" id="Coils"/>
    </source>
</evidence>
<name>A0ABZ2XJ44_9RHOO</name>
<feature type="coiled-coil region" evidence="1">
    <location>
        <begin position="34"/>
        <end position="78"/>
    </location>
</feature>
<gene>
    <name evidence="2" type="ORF">AADV58_15270</name>
</gene>
<dbReference type="Proteomes" id="UP001479520">
    <property type="component" value="Chromosome"/>
</dbReference>
<evidence type="ECO:0000313" key="3">
    <source>
        <dbReference type="Proteomes" id="UP001479520"/>
    </source>
</evidence>
<dbReference type="RefSeq" id="WP_341743614.1">
    <property type="nucleotide sequence ID" value="NZ_CP151406.1"/>
</dbReference>
<protein>
    <recommendedName>
        <fullName evidence="4">Lysozyme inhibitor LprI N-terminal domain-containing protein</fullName>
    </recommendedName>
</protein>
<keyword evidence="1" id="KW-0175">Coiled coil</keyword>
<sequence length="156" mass="17734">MRFDLPPPLRTPLFFCTLCWLFSAGLALWSWQRAAQAASQLDGLRKEISASERQLSELRQALQSAEQAQRLLADIQMLEVTHPSQPAAPHATAEARWREYPATLESTFVHEEALLSRIADWQARSPIQHQFRGCRLTRAEDGMFASCQLVALEMQQ</sequence>
<evidence type="ECO:0000313" key="2">
    <source>
        <dbReference type="EMBL" id="WZJ21291.1"/>
    </source>
</evidence>
<proteinExistence type="predicted"/>
<evidence type="ECO:0008006" key="4">
    <source>
        <dbReference type="Google" id="ProtNLM"/>
    </source>
</evidence>
<accession>A0ABZ2XJ44</accession>
<organism evidence="2 3">
    <name type="scientific">Azonexus hydrophilus</name>
    <dbReference type="NCBI Taxonomy" id="418702"/>
    <lineage>
        <taxon>Bacteria</taxon>
        <taxon>Pseudomonadati</taxon>
        <taxon>Pseudomonadota</taxon>
        <taxon>Betaproteobacteria</taxon>
        <taxon>Rhodocyclales</taxon>
        <taxon>Azonexaceae</taxon>
        <taxon>Azonexus</taxon>
    </lineage>
</organism>
<dbReference type="EMBL" id="CP151406">
    <property type="protein sequence ID" value="WZJ21291.1"/>
    <property type="molecule type" value="Genomic_DNA"/>
</dbReference>
<reference evidence="2 3" key="1">
    <citation type="submission" date="2024-04" db="EMBL/GenBank/DDBJ databases">
        <title>Dissimilatory iodate-reducing microorganisms contribute to the enrichment of iodine in groundwater.</title>
        <authorList>
            <person name="Jiang Z."/>
        </authorList>
    </citation>
    <scope>NUCLEOTIDE SEQUENCE [LARGE SCALE GENOMIC DNA]</scope>
    <source>
        <strain evidence="2 3">NCP973</strain>
    </source>
</reference>